<comment type="subcellular location">
    <subcellularLocation>
        <location evidence="1">Cytoplasm</location>
        <location evidence="1">Cytoskeleton</location>
    </subcellularLocation>
</comment>
<reference evidence="8" key="1">
    <citation type="submission" date="2021-03" db="EMBL/GenBank/DDBJ databases">
        <title>Chromosome level genome of the anhydrobiotic midge Polypedilum vanderplanki.</title>
        <authorList>
            <person name="Yoshida Y."/>
            <person name="Kikawada T."/>
            <person name="Gusev O."/>
        </authorList>
    </citation>
    <scope>NUCLEOTIDE SEQUENCE</scope>
    <source>
        <strain evidence="8">NIAS01</strain>
        <tissue evidence="8">Whole body or cell culture</tissue>
    </source>
</reference>
<dbReference type="Proteomes" id="UP001107558">
    <property type="component" value="Chromosome 1"/>
</dbReference>
<dbReference type="GO" id="GO:0051015">
    <property type="term" value="F:actin filament binding"/>
    <property type="evidence" value="ECO:0007669"/>
    <property type="project" value="InterPro"/>
</dbReference>
<name>A0A9J6CK96_POLVA</name>
<dbReference type="GO" id="GO:0030864">
    <property type="term" value="C:cortical actin cytoskeleton"/>
    <property type="evidence" value="ECO:0007669"/>
    <property type="project" value="TreeGrafter"/>
</dbReference>
<evidence type="ECO:0000256" key="1">
    <source>
        <dbReference type="ARBA" id="ARBA00004245"/>
    </source>
</evidence>
<feature type="region of interest" description="Disordered" evidence="6">
    <location>
        <begin position="789"/>
        <end position="814"/>
    </location>
</feature>
<accession>A0A9J6CK96</accession>
<keyword evidence="5" id="KW-0175">Coiled coil</keyword>
<feature type="region of interest" description="Disordered" evidence="6">
    <location>
        <begin position="535"/>
        <end position="577"/>
    </location>
</feature>
<dbReference type="Pfam" id="PF08687">
    <property type="entry name" value="ASD2"/>
    <property type="match status" value="1"/>
</dbReference>
<evidence type="ECO:0000256" key="6">
    <source>
        <dbReference type="SAM" id="MobiDB-lite"/>
    </source>
</evidence>
<dbReference type="InterPro" id="IPR027685">
    <property type="entry name" value="Shroom_fam"/>
</dbReference>
<dbReference type="PANTHER" id="PTHR15012">
    <property type="entry name" value="APICAL PROTEIN/SHROOM-RELATED"/>
    <property type="match status" value="1"/>
</dbReference>
<dbReference type="InterPro" id="IPR014799">
    <property type="entry name" value="ASD2_dom"/>
</dbReference>
<evidence type="ECO:0000256" key="5">
    <source>
        <dbReference type="SAM" id="Coils"/>
    </source>
</evidence>
<feature type="domain" description="ASD2" evidence="7">
    <location>
        <begin position="1014"/>
        <end position="1286"/>
    </location>
</feature>
<evidence type="ECO:0000256" key="3">
    <source>
        <dbReference type="ARBA" id="ARBA00022490"/>
    </source>
</evidence>
<dbReference type="GO" id="GO:0005912">
    <property type="term" value="C:adherens junction"/>
    <property type="evidence" value="ECO:0007669"/>
    <property type="project" value="TreeGrafter"/>
</dbReference>
<evidence type="ECO:0000259" key="7">
    <source>
        <dbReference type="PROSITE" id="PS51307"/>
    </source>
</evidence>
<feature type="compositionally biased region" description="Polar residues" evidence="6">
    <location>
        <begin position="273"/>
        <end position="283"/>
    </location>
</feature>
<evidence type="ECO:0000256" key="4">
    <source>
        <dbReference type="ARBA" id="ARBA00023212"/>
    </source>
</evidence>
<organism evidence="8 9">
    <name type="scientific">Polypedilum vanderplanki</name>
    <name type="common">Sleeping chironomid midge</name>
    <dbReference type="NCBI Taxonomy" id="319348"/>
    <lineage>
        <taxon>Eukaryota</taxon>
        <taxon>Metazoa</taxon>
        <taxon>Ecdysozoa</taxon>
        <taxon>Arthropoda</taxon>
        <taxon>Hexapoda</taxon>
        <taxon>Insecta</taxon>
        <taxon>Pterygota</taxon>
        <taxon>Neoptera</taxon>
        <taxon>Endopterygota</taxon>
        <taxon>Diptera</taxon>
        <taxon>Nematocera</taxon>
        <taxon>Chironomoidea</taxon>
        <taxon>Chironomidae</taxon>
        <taxon>Chironominae</taxon>
        <taxon>Polypedilum</taxon>
        <taxon>Polypedilum</taxon>
    </lineage>
</organism>
<dbReference type="GO" id="GO:0016324">
    <property type="term" value="C:apical plasma membrane"/>
    <property type="evidence" value="ECO:0007669"/>
    <property type="project" value="TreeGrafter"/>
</dbReference>
<feature type="compositionally biased region" description="Polar residues" evidence="6">
    <location>
        <begin position="543"/>
        <end position="567"/>
    </location>
</feature>
<protein>
    <recommendedName>
        <fullName evidence="7">ASD2 domain-containing protein</fullName>
    </recommendedName>
</protein>
<comment type="similarity">
    <text evidence="2">Belongs to the shroom family.</text>
</comment>
<dbReference type="PANTHER" id="PTHR15012:SF32">
    <property type="entry name" value="PROTEIN SHROOM"/>
    <property type="match status" value="1"/>
</dbReference>
<evidence type="ECO:0000313" key="9">
    <source>
        <dbReference type="Proteomes" id="UP001107558"/>
    </source>
</evidence>
<feature type="compositionally biased region" description="Polar residues" evidence="6">
    <location>
        <begin position="334"/>
        <end position="350"/>
    </location>
</feature>
<proteinExistence type="inferred from homology"/>
<dbReference type="GO" id="GO:0043296">
    <property type="term" value="C:apical junction complex"/>
    <property type="evidence" value="ECO:0007669"/>
    <property type="project" value="TreeGrafter"/>
</dbReference>
<keyword evidence="4" id="KW-0206">Cytoskeleton</keyword>
<feature type="region of interest" description="Disordered" evidence="6">
    <location>
        <begin position="641"/>
        <end position="661"/>
    </location>
</feature>
<evidence type="ECO:0000256" key="2">
    <source>
        <dbReference type="ARBA" id="ARBA00006469"/>
    </source>
</evidence>
<feature type="coiled-coil region" evidence="5">
    <location>
        <begin position="1111"/>
        <end position="1138"/>
    </location>
</feature>
<feature type="region of interest" description="Disordered" evidence="6">
    <location>
        <begin position="489"/>
        <end position="512"/>
    </location>
</feature>
<feature type="region of interest" description="Disordered" evidence="6">
    <location>
        <begin position="252"/>
        <end position="283"/>
    </location>
</feature>
<keyword evidence="3" id="KW-0963">Cytoplasm</keyword>
<feature type="compositionally biased region" description="Low complexity" evidence="6">
    <location>
        <begin position="252"/>
        <end position="272"/>
    </location>
</feature>
<dbReference type="EMBL" id="JADBJN010000001">
    <property type="protein sequence ID" value="KAG5682115.1"/>
    <property type="molecule type" value="Genomic_DNA"/>
</dbReference>
<dbReference type="PROSITE" id="PS51307">
    <property type="entry name" value="ASD2"/>
    <property type="match status" value="1"/>
</dbReference>
<sequence length="1289" mass="145682">MSRRYSSSSITKNSSNENAINSSVRYRNSSLDIPASINYRESKLSECNANSRNSVPQIQFEQQMSNKYDLTQSGLKDYCQPYEETVVCNHQNQPSYAQSEGYHSYVSSAESTPLTNRLRQESQLLQSQVYNWFQDFQSPTLNGTMNSNISNSTGNVRERSESHSSTETLKWLGSTSDVSVVSQATSNFSGSSQHIAHSFKVYAPQRQKSESVLYMDDDDSKLDAGHDDNLHRSSRSNSKLFPINTYIKPSLNESSSASSLSSLNSPESKSISQQWQTATVNRSNENINDHLTYLDPSKTNPIPNSALKALQKNAIKSYFERQQQSMRESKCNENSENGILSEPKTSQTISNNSDVIKNADVSLSQQQQHRIPSSDNQFNDIKNNLNKSISKNTFTSFCEIKTENYKIIQKGRGEYVKSTSMIDELVENNNDSTQTPPPPLPRKTCILRRTSSASEYSSIRDKMLHQNQHLSKDLLAPMILGKIISIDDWVPERPPKPRPSMSPPELLPPSIDTSINSIMKRDENSSKIQFENMKAESEKKFGNSPSRRNSFAGQSSLPSKVKSSNMPLSPPVVPMRPKITPTPIMTINSNSLANKIHQHTHSAQRAIVVKHTASDVKIQNQIPQQQQQTSPDVRLIARKRTHNSSNANMQRTPPPLKPRLRLPNSPNVQQTMPSHLKVQRYVQQTATVFQQNDKTPELENGNFNNNTNPFLENIPLEYQEEIPKCSNLPDLLPQTAKYNNSSYRHSFNNPQQRLSSDLEMGMHTAPVFNRNSLRLSFNAPVNSSVPLTSPLKPPQQQFSSSVSRSASNVQSPKYTSHSTIDLKMTKIIDPNLHTSDEFLEAYNAQRESCKELSNSLQSLPTVNEFDNKIAVVRKLNMVEITDNCLNNFIDMKNSFEEQPEKEACYEKSEKEIKDTTNEEEQRNFNVSVASPLSSSTSTIPIEVAESYNNVAENDEEVEKIFEKNEVPIKVQPVMQEIACQTDSLDTSLDEKINASSAISLQRAMSEDTDLENLSKDFVSQLSPSDKLHNILIPKSIKSAADYISDLFKINVTLRTTKDVSTSTLERTVTKNSLETLTPNSIYFSMSEPKAKLMTRYNREMTLINSDSCDFTKKKENLVERLGKKLKVLEAEQTILAEESLINDNLGHEVIFKVAQKLKPSDSSKFRSYVDDIGFITMLLLSLFGRLARIENALHTITEKNEDKKILENKRDKLLEQLDEAKNLKKDIDRRGLNLSKVLEKSLTNDEYADYEYFINMKAKLIVDSREIADKIKLGEEQLNALKSFVHSEC</sequence>
<dbReference type="Gene3D" id="6.10.250.3120">
    <property type="match status" value="1"/>
</dbReference>
<feature type="compositionally biased region" description="Pro residues" evidence="6">
    <location>
        <begin position="497"/>
        <end position="507"/>
    </location>
</feature>
<comment type="caution">
    <text evidence="8">The sequence shown here is derived from an EMBL/GenBank/DDBJ whole genome shotgun (WGS) entry which is preliminary data.</text>
</comment>
<feature type="coiled-coil region" evidence="5">
    <location>
        <begin position="1189"/>
        <end position="1230"/>
    </location>
</feature>
<feature type="compositionally biased region" description="Low complexity" evidence="6">
    <location>
        <begin position="795"/>
        <end position="811"/>
    </location>
</feature>
<feature type="compositionally biased region" description="Polar residues" evidence="6">
    <location>
        <begin position="143"/>
        <end position="155"/>
    </location>
</feature>
<dbReference type="OrthoDB" id="10063560at2759"/>
<keyword evidence="9" id="KW-1185">Reference proteome</keyword>
<dbReference type="GO" id="GO:0000902">
    <property type="term" value="P:cell morphogenesis"/>
    <property type="evidence" value="ECO:0007669"/>
    <property type="project" value="TreeGrafter"/>
</dbReference>
<dbReference type="GO" id="GO:0007015">
    <property type="term" value="P:actin filament organization"/>
    <property type="evidence" value="ECO:0007669"/>
    <property type="project" value="TreeGrafter"/>
</dbReference>
<feature type="region of interest" description="Disordered" evidence="6">
    <location>
        <begin position="320"/>
        <end position="350"/>
    </location>
</feature>
<evidence type="ECO:0000313" key="8">
    <source>
        <dbReference type="EMBL" id="KAG5682115.1"/>
    </source>
</evidence>
<gene>
    <name evidence="8" type="ORF">PVAND_011494</name>
</gene>
<feature type="region of interest" description="Disordered" evidence="6">
    <location>
        <begin position="143"/>
        <end position="168"/>
    </location>
</feature>